<evidence type="ECO:0000256" key="1">
    <source>
        <dbReference type="SAM" id="SignalP"/>
    </source>
</evidence>
<dbReference type="Proteomes" id="UP000437068">
    <property type="component" value="Unassembled WGS sequence"/>
</dbReference>
<evidence type="ECO:0000313" key="13">
    <source>
        <dbReference type="Proteomes" id="UP000437068"/>
    </source>
</evidence>
<evidence type="ECO:0008006" key="20">
    <source>
        <dbReference type="Google" id="ProtNLM"/>
    </source>
</evidence>
<keyword evidence="1" id="KW-0732">Signal</keyword>
<dbReference type="EMBL" id="QXGA01000318">
    <property type="protein sequence ID" value="KAE9147948.1"/>
    <property type="molecule type" value="Genomic_DNA"/>
</dbReference>
<dbReference type="Proteomes" id="UP000441208">
    <property type="component" value="Unassembled WGS sequence"/>
</dbReference>
<evidence type="ECO:0000313" key="4">
    <source>
        <dbReference type="EMBL" id="KAE9120636.1"/>
    </source>
</evidence>
<dbReference type="EMBL" id="QXFZ01000028">
    <property type="protein sequence ID" value="KAE9138894.1"/>
    <property type="molecule type" value="Genomic_DNA"/>
</dbReference>
<dbReference type="Proteomes" id="UP000460718">
    <property type="component" value="Unassembled WGS sequence"/>
</dbReference>
<evidence type="ECO:0000313" key="5">
    <source>
        <dbReference type="EMBL" id="KAE9138894.1"/>
    </source>
</evidence>
<dbReference type="EMBL" id="QXGE01000299">
    <property type="protein sequence ID" value="KAE9316783.1"/>
    <property type="molecule type" value="Genomic_DNA"/>
</dbReference>
<dbReference type="Proteomes" id="UP000488956">
    <property type="component" value="Unassembled WGS sequence"/>
</dbReference>
<dbReference type="Proteomes" id="UP000476176">
    <property type="component" value="Unassembled WGS sequence"/>
</dbReference>
<reference evidence="11 12" key="1">
    <citation type="submission" date="2018-08" db="EMBL/GenBank/DDBJ databases">
        <title>Genomic investigation of the strawberry pathogen Phytophthora fragariae indicates pathogenicity is determined by transcriptional variation in three key races.</title>
        <authorList>
            <person name="Adams T.M."/>
            <person name="Armitage A.D."/>
            <person name="Sobczyk M.K."/>
            <person name="Bates H.J."/>
            <person name="Dunwell J.M."/>
            <person name="Nellist C.F."/>
            <person name="Harrison R.J."/>
        </authorList>
    </citation>
    <scope>NUCLEOTIDE SEQUENCE [LARGE SCALE GENOMIC DNA]</scope>
    <source>
        <strain evidence="10 13">A4</strain>
        <strain evidence="9 14">BC-1</strain>
        <strain evidence="8 18">BC-23</strain>
        <strain evidence="7 12">NOV-27</strain>
        <strain evidence="6 15">NOV-5</strain>
        <strain evidence="5 16">NOV-71</strain>
        <strain evidence="2 11">NOV-9</strain>
        <strain evidence="4 19">ONT-3</strain>
        <strain evidence="3 17">SCRP245</strain>
    </source>
</reference>
<dbReference type="EMBL" id="QXGF01000371">
    <property type="protein sequence ID" value="KAE8941265.1"/>
    <property type="molecule type" value="Genomic_DNA"/>
</dbReference>
<evidence type="ECO:0000313" key="9">
    <source>
        <dbReference type="EMBL" id="KAE9241326.1"/>
    </source>
</evidence>
<dbReference type="Proteomes" id="UP000433483">
    <property type="component" value="Unassembled WGS sequence"/>
</dbReference>
<evidence type="ECO:0000313" key="6">
    <source>
        <dbReference type="EMBL" id="KAE9147948.1"/>
    </source>
</evidence>
<sequence length="110" mass="12614">MLLLIPFVTVILLVTFSGRAKKNTHPSGFQQLHPQLVLLQHSLHLPVHVALLHVTLLLQHQPALRQQLHSSVVPAVHPQQHPSVVQSPHRQLHLKHLHEHLLVRHRFDES</sequence>
<organism evidence="7 12">
    <name type="scientific">Phytophthora fragariae</name>
    <dbReference type="NCBI Taxonomy" id="53985"/>
    <lineage>
        <taxon>Eukaryota</taxon>
        <taxon>Sar</taxon>
        <taxon>Stramenopiles</taxon>
        <taxon>Oomycota</taxon>
        <taxon>Peronosporomycetes</taxon>
        <taxon>Peronosporales</taxon>
        <taxon>Peronosporaceae</taxon>
        <taxon>Phytophthora</taxon>
    </lineage>
</organism>
<evidence type="ECO:0000313" key="2">
    <source>
        <dbReference type="EMBL" id="KAE8941265.1"/>
    </source>
</evidence>
<feature type="signal peptide" evidence="1">
    <location>
        <begin position="1"/>
        <end position="20"/>
    </location>
</feature>
<feature type="chain" id="PRO_5036166880" description="Secreted protein" evidence="1">
    <location>
        <begin position="21"/>
        <end position="110"/>
    </location>
</feature>
<name>A0A6A3ZFW4_9STRA</name>
<protein>
    <recommendedName>
        <fullName evidence="20">Secreted protein</fullName>
    </recommendedName>
</protein>
<dbReference type="EMBL" id="QXGD01000382">
    <property type="protein sequence ID" value="KAE9241326.1"/>
    <property type="molecule type" value="Genomic_DNA"/>
</dbReference>
<dbReference type="Proteomes" id="UP000429523">
    <property type="component" value="Unassembled WGS sequence"/>
</dbReference>
<evidence type="ECO:0000313" key="11">
    <source>
        <dbReference type="Proteomes" id="UP000429523"/>
    </source>
</evidence>
<evidence type="ECO:0000313" key="10">
    <source>
        <dbReference type="EMBL" id="KAE9316783.1"/>
    </source>
</evidence>
<evidence type="ECO:0000313" key="7">
    <source>
        <dbReference type="EMBL" id="KAE9236009.1"/>
    </source>
</evidence>
<evidence type="ECO:0000313" key="14">
    <source>
        <dbReference type="Proteomes" id="UP000440367"/>
    </source>
</evidence>
<dbReference type="Proteomes" id="UP000440732">
    <property type="component" value="Unassembled WGS sequence"/>
</dbReference>
<accession>A0A6A3ZFW4</accession>
<evidence type="ECO:0000313" key="15">
    <source>
        <dbReference type="Proteomes" id="UP000440732"/>
    </source>
</evidence>
<evidence type="ECO:0000313" key="18">
    <source>
        <dbReference type="Proteomes" id="UP000476176"/>
    </source>
</evidence>
<evidence type="ECO:0000313" key="17">
    <source>
        <dbReference type="Proteomes" id="UP000460718"/>
    </source>
</evidence>
<evidence type="ECO:0000313" key="3">
    <source>
        <dbReference type="EMBL" id="KAE9021486.1"/>
    </source>
</evidence>
<comment type="caution">
    <text evidence="7">The sequence shown here is derived from an EMBL/GenBank/DDBJ whole genome shotgun (WGS) entry which is preliminary data.</text>
</comment>
<dbReference type="EMBL" id="QXFW01000184">
    <property type="protein sequence ID" value="KAE9021486.1"/>
    <property type="molecule type" value="Genomic_DNA"/>
</dbReference>
<evidence type="ECO:0000313" key="12">
    <source>
        <dbReference type="Proteomes" id="UP000433483"/>
    </source>
</evidence>
<evidence type="ECO:0000313" key="16">
    <source>
        <dbReference type="Proteomes" id="UP000441208"/>
    </source>
</evidence>
<evidence type="ECO:0000313" key="19">
    <source>
        <dbReference type="Proteomes" id="UP000488956"/>
    </source>
</evidence>
<dbReference type="EMBL" id="QXGC01000314">
    <property type="protein sequence ID" value="KAE9240866.1"/>
    <property type="molecule type" value="Genomic_DNA"/>
</dbReference>
<dbReference type="AlphaFoldDB" id="A0A6A3ZFW4"/>
<gene>
    <name evidence="10" type="ORF">PF001_g7154</name>
    <name evidence="9" type="ORF">PF002_g9323</name>
    <name evidence="8" type="ORF">PF004_g7318</name>
    <name evidence="7" type="ORF">PF005_g1212</name>
    <name evidence="6" type="ORF">PF006_g7421</name>
    <name evidence="5" type="ORF">PF007_g1232</name>
    <name evidence="2" type="ORF">PF009_g8939</name>
    <name evidence="4" type="ORF">PF010_g7419</name>
    <name evidence="3" type="ORF">PF011_g4919</name>
</gene>
<dbReference type="EMBL" id="QXGB01000029">
    <property type="protein sequence ID" value="KAE9236009.1"/>
    <property type="molecule type" value="Genomic_DNA"/>
</dbReference>
<keyword evidence="12" id="KW-1185">Reference proteome</keyword>
<dbReference type="Proteomes" id="UP000440367">
    <property type="component" value="Unassembled WGS sequence"/>
</dbReference>
<dbReference type="EMBL" id="QXFX01000315">
    <property type="protein sequence ID" value="KAE9120636.1"/>
    <property type="molecule type" value="Genomic_DNA"/>
</dbReference>
<evidence type="ECO:0000313" key="8">
    <source>
        <dbReference type="EMBL" id="KAE9240866.1"/>
    </source>
</evidence>
<proteinExistence type="predicted"/>